<sequence>MGVAAGVAVLGLVATGFVILTSPQDPKPHTPPPRSTAEVVRGDLSEQTLVQGNLGYTGERAISGGAGTLTSVAPPGSELSVGGELFSIDNRPVLLFTGALPQWRAFELGMERGPDVQQLEASLAALGYFWADPDDVFDENTRVGIRLWQEAMGREITGEIGMGEIHFAPGPLRIAAAKLEPGAQTAPGTEIVRVTELGKHVEINLKLAQQRLAVVGAPVEIELPGGAKTTGKITAVDPPREPEQSEQGGDTTPIVPVTVVLDNPDDAKSIDRATVRVSFTSETREDVLSVPVGALLALPGGGYGVEVVAPGATGTAGTKRVAVETGLFAGGLVEITGEGIDAGTTVVVAEA</sequence>
<protein>
    <recommendedName>
        <fullName evidence="4">Peptidoglycan binding-like domain-containing protein</fullName>
    </recommendedName>
</protein>
<comment type="caution">
    <text evidence="5">The sequence shown here is derived from an EMBL/GenBank/DDBJ whole genome shotgun (WGS) entry which is preliminary data.</text>
</comment>
<evidence type="ECO:0000313" key="6">
    <source>
        <dbReference type="Proteomes" id="UP000032120"/>
    </source>
</evidence>
<reference evidence="5 6" key="1">
    <citation type="submission" date="2015-01" db="EMBL/GenBank/DDBJ databases">
        <title>Draft genome sequence of Leucobacter komagatae strain VKM ST2845.</title>
        <authorList>
            <person name="Karlyshev A.V."/>
            <person name="Kudryashova E.B."/>
        </authorList>
    </citation>
    <scope>NUCLEOTIDE SEQUENCE [LARGE SCALE GENOMIC DNA]</scope>
    <source>
        <strain evidence="5 6">VKM ST2845</strain>
    </source>
</reference>
<dbReference type="InterPro" id="IPR050465">
    <property type="entry name" value="UPF0194_transport"/>
</dbReference>
<keyword evidence="6" id="KW-1185">Reference proteome</keyword>
<dbReference type="InterPro" id="IPR002477">
    <property type="entry name" value="Peptidoglycan-bd-like"/>
</dbReference>
<dbReference type="PANTHER" id="PTHR32347">
    <property type="entry name" value="EFFLUX SYSTEM COMPONENT YKNX-RELATED"/>
    <property type="match status" value="1"/>
</dbReference>
<dbReference type="SUPFAM" id="SSF47090">
    <property type="entry name" value="PGBD-like"/>
    <property type="match status" value="1"/>
</dbReference>
<dbReference type="Gene3D" id="2.40.420.20">
    <property type="match status" value="1"/>
</dbReference>
<dbReference type="Proteomes" id="UP000032120">
    <property type="component" value="Unassembled WGS sequence"/>
</dbReference>
<gene>
    <name evidence="5" type="ORF">SD72_14670</name>
</gene>
<accession>A0A0D0IKF0</accession>
<evidence type="ECO:0000256" key="3">
    <source>
        <dbReference type="SAM" id="MobiDB-lite"/>
    </source>
</evidence>
<dbReference type="Pfam" id="PF01471">
    <property type="entry name" value="PG_binding_1"/>
    <property type="match status" value="1"/>
</dbReference>
<comment type="subcellular location">
    <subcellularLocation>
        <location evidence="1">Cell envelope</location>
    </subcellularLocation>
</comment>
<keyword evidence="2" id="KW-0175">Coiled coil</keyword>
<dbReference type="GO" id="GO:0030313">
    <property type="term" value="C:cell envelope"/>
    <property type="evidence" value="ECO:0007669"/>
    <property type="project" value="UniProtKB-SubCell"/>
</dbReference>
<feature type="domain" description="Peptidoglycan binding-like" evidence="4">
    <location>
        <begin position="112"/>
        <end position="161"/>
    </location>
</feature>
<dbReference type="EMBL" id="JXSQ01000031">
    <property type="protein sequence ID" value="KIP51557.1"/>
    <property type="molecule type" value="Genomic_DNA"/>
</dbReference>
<evidence type="ECO:0000259" key="4">
    <source>
        <dbReference type="Pfam" id="PF01471"/>
    </source>
</evidence>
<proteinExistence type="predicted"/>
<dbReference type="AlphaFoldDB" id="A0A0D0IKF0"/>
<organism evidence="5 6">
    <name type="scientific">Leucobacter komagatae</name>
    <dbReference type="NCBI Taxonomy" id="55969"/>
    <lineage>
        <taxon>Bacteria</taxon>
        <taxon>Bacillati</taxon>
        <taxon>Actinomycetota</taxon>
        <taxon>Actinomycetes</taxon>
        <taxon>Micrococcales</taxon>
        <taxon>Microbacteriaceae</taxon>
        <taxon>Leucobacter</taxon>
    </lineage>
</organism>
<name>A0A0D0IKF0_9MICO</name>
<dbReference type="InterPro" id="IPR036366">
    <property type="entry name" value="PGBDSf"/>
</dbReference>
<dbReference type="InterPro" id="IPR036365">
    <property type="entry name" value="PGBD-like_sf"/>
</dbReference>
<evidence type="ECO:0000256" key="2">
    <source>
        <dbReference type="ARBA" id="ARBA00023054"/>
    </source>
</evidence>
<evidence type="ECO:0000313" key="5">
    <source>
        <dbReference type="EMBL" id="KIP51557.1"/>
    </source>
</evidence>
<evidence type="ECO:0000256" key="1">
    <source>
        <dbReference type="ARBA" id="ARBA00004196"/>
    </source>
</evidence>
<dbReference type="Gene3D" id="1.10.101.10">
    <property type="entry name" value="PGBD-like superfamily/PGBD"/>
    <property type="match status" value="1"/>
</dbReference>
<dbReference type="PANTHER" id="PTHR32347:SF23">
    <property type="entry name" value="BLL5650 PROTEIN"/>
    <property type="match status" value="1"/>
</dbReference>
<feature type="region of interest" description="Disordered" evidence="3">
    <location>
        <begin position="230"/>
        <end position="255"/>
    </location>
</feature>